<proteinExistence type="predicted"/>
<dbReference type="EMBL" id="PSYR01000002">
    <property type="protein sequence ID" value="RCN56913.1"/>
    <property type="molecule type" value="Genomic_DNA"/>
</dbReference>
<dbReference type="GO" id="GO:0008273">
    <property type="term" value="F:calcium, potassium:sodium antiporter activity"/>
    <property type="evidence" value="ECO:0007669"/>
    <property type="project" value="TreeGrafter"/>
</dbReference>
<dbReference type="InterPro" id="IPR044880">
    <property type="entry name" value="NCX_ion-bd_dom_sf"/>
</dbReference>
<keyword evidence="4" id="KW-0472">Membrane</keyword>
<evidence type="ECO:0000313" key="5">
    <source>
        <dbReference type="EMBL" id="RCN56913.1"/>
    </source>
</evidence>
<keyword evidence="2" id="KW-0812">Transmembrane</keyword>
<accession>A0A1C2G420</accession>
<dbReference type="STRING" id="163359.A9R16_07620"/>
<gene>
    <name evidence="5" type="ORF">C4900_14350</name>
</gene>
<reference evidence="5 6" key="1">
    <citation type="submission" date="2018-02" db="EMBL/GenBank/DDBJ databases">
        <title>Insights into the biology of acidophilic members of the Acidiferrobacteraceae family derived from comparative genomic analyses.</title>
        <authorList>
            <person name="Issotta F."/>
            <person name="Thyssen C."/>
            <person name="Mena C."/>
            <person name="Moya A."/>
            <person name="Bellenberg S."/>
            <person name="Sproer C."/>
            <person name="Covarrubias P.C."/>
            <person name="Sand W."/>
            <person name="Quatrini R."/>
            <person name="Vera M."/>
        </authorList>
    </citation>
    <scope>NUCLEOTIDE SEQUENCE [LARGE SCALE GENOMIC DNA]</scope>
    <source>
        <strain evidence="6">m-1</strain>
    </source>
</reference>
<dbReference type="GO" id="GO:0005886">
    <property type="term" value="C:plasma membrane"/>
    <property type="evidence" value="ECO:0007669"/>
    <property type="project" value="TreeGrafter"/>
</dbReference>
<name>A0A1C2G420_9GAMM</name>
<dbReference type="PANTHER" id="PTHR10846">
    <property type="entry name" value="SODIUM/POTASSIUM/CALCIUM EXCHANGER"/>
    <property type="match status" value="1"/>
</dbReference>
<dbReference type="GO" id="GO:0005262">
    <property type="term" value="F:calcium channel activity"/>
    <property type="evidence" value="ECO:0007669"/>
    <property type="project" value="TreeGrafter"/>
</dbReference>
<evidence type="ECO:0000256" key="3">
    <source>
        <dbReference type="ARBA" id="ARBA00022989"/>
    </source>
</evidence>
<dbReference type="AlphaFoldDB" id="A0A1C2G420"/>
<dbReference type="PANTHER" id="PTHR10846:SF8">
    <property type="entry name" value="INNER MEMBRANE PROTEIN YRBG"/>
    <property type="match status" value="1"/>
</dbReference>
<dbReference type="Pfam" id="PF01699">
    <property type="entry name" value="Na_Ca_ex"/>
    <property type="match status" value="2"/>
</dbReference>
<dbReference type="InterPro" id="IPR004837">
    <property type="entry name" value="NaCa_Exmemb"/>
</dbReference>
<dbReference type="OrthoDB" id="9786081at2"/>
<sequence length="330" mass="34276">MIAPALLLAALPVILVGAELFTNAIEHVGAAFGVSEGVTGSLLAAVGTALPETAVPLLGSLHPGAGERLAVGAVLGAPLMLSTLTMGVMGAAAWQSRGPTAALTPERAGLKRDLDWFLTLFMLALGGLFLPRGLWRQALAAILVAGYVGYVTVTLRASGALVAAGHETAARTRLHLARRALKRLPGLRYIQLLLGLAGILAGAQGFVVGIEGLGRLLDVPVLVLALVIVPIATELPEKINSVLWVRRRQDTLAFGNITGALVFQGSLLPALGLTLTPWRPSTLLLVTMLITMAGVGLLRLRLRGATAIRPYHLAAGGLLYTAFLGYLLAA</sequence>
<protein>
    <submittedName>
        <fullName evidence="5">Sodium:calcium antiporter</fullName>
    </submittedName>
</protein>
<dbReference type="Proteomes" id="UP000253250">
    <property type="component" value="Unassembled WGS sequence"/>
</dbReference>
<comment type="subcellular location">
    <subcellularLocation>
        <location evidence="1">Membrane</location>
        <topology evidence="1">Multi-pass membrane protein</topology>
    </subcellularLocation>
</comment>
<dbReference type="RefSeq" id="WP_065968944.1">
    <property type="nucleotide sequence ID" value="NZ_CP080624.1"/>
</dbReference>
<evidence type="ECO:0000256" key="4">
    <source>
        <dbReference type="ARBA" id="ARBA00023136"/>
    </source>
</evidence>
<dbReference type="Gene3D" id="1.20.1420.30">
    <property type="entry name" value="NCX, central ion-binding region"/>
    <property type="match status" value="1"/>
</dbReference>
<dbReference type="InterPro" id="IPR004481">
    <property type="entry name" value="K/Na/Ca-exchanger"/>
</dbReference>
<evidence type="ECO:0000256" key="2">
    <source>
        <dbReference type="ARBA" id="ARBA00022692"/>
    </source>
</evidence>
<keyword evidence="6" id="KW-1185">Reference proteome</keyword>
<dbReference type="GO" id="GO:0006874">
    <property type="term" value="P:intracellular calcium ion homeostasis"/>
    <property type="evidence" value="ECO:0007669"/>
    <property type="project" value="TreeGrafter"/>
</dbReference>
<organism evidence="5 6">
    <name type="scientific">Acidiferrobacter thiooxydans</name>
    <dbReference type="NCBI Taxonomy" id="163359"/>
    <lineage>
        <taxon>Bacteria</taxon>
        <taxon>Pseudomonadati</taxon>
        <taxon>Pseudomonadota</taxon>
        <taxon>Gammaproteobacteria</taxon>
        <taxon>Acidiferrobacterales</taxon>
        <taxon>Acidiferrobacteraceae</taxon>
        <taxon>Acidiferrobacter</taxon>
    </lineage>
</organism>
<comment type="caution">
    <text evidence="5">The sequence shown here is derived from an EMBL/GenBank/DDBJ whole genome shotgun (WGS) entry which is preliminary data.</text>
</comment>
<evidence type="ECO:0000313" key="6">
    <source>
        <dbReference type="Proteomes" id="UP000253250"/>
    </source>
</evidence>
<keyword evidence="3" id="KW-1133">Transmembrane helix</keyword>
<evidence type="ECO:0000256" key="1">
    <source>
        <dbReference type="ARBA" id="ARBA00004141"/>
    </source>
</evidence>